<feature type="chain" id="PRO_5040161717" description="Extracellular serine-rich protein" evidence="1">
    <location>
        <begin position="23"/>
        <end position="753"/>
    </location>
</feature>
<dbReference type="PANTHER" id="PTHR31002">
    <property type="entry name" value="SERIPAUPERIN"/>
    <property type="match status" value="1"/>
</dbReference>
<organism evidence="5 6">
    <name type="scientific">Amylocarpus encephaloides</name>
    <dbReference type="NCBI Taxonomy" id="45428"/>
    <lineage>
        <taxon>Eukaryota</taxon>
        <taxon>Fungi</taxon>
        <taxon>Dikarya</taxon>
        <taxon>Ascomycota</taxon>
        <taxon>Pezizomycotina</taxon>
        <taxon>Leotiomycetes</taxon>
        <taxon>Helotiales</taxon>
        <taxon>Helotiales incertae sedis</taxon>
        <taxon>Amylocarpus</taxon>
    </lineage>
</organism>
<dbReference type="Pfam" id="PF25117">
    <property type="entry name" value="Agd3_C"/>
    <property type="match status" value="1"/>
</dbReference>
<dbReference type="Proteomes" id="UP000824998">
    <property type="component" value="Unassembled WGS sequence"/>
</dbReference>
<dbReference type="PANTHER" id="PTHR31002:SF34">
    <property type="entry name" value="CELL WALL PROTEIN CWP1-RELATED"/>
    <property type="match status" value="1"/>
</dbReference>
<keyword evidence="6" id="KW-1185">Reference proteome</keyword>
<comment type="caution">
    <text evidence="5">The sequence shown here is derived from an EMBL/GenBank/DDBJ whole genome shotgun (WGS) entry which is preliminary data.</text>
</comment>
<dbReference type="OrthoDB" id="2113314at2759"/>
<dbReference type="InterPro" id="IPR050788">
    <property type="entry name" value="Yeast_SRP1/TIP1_CWP"/>
</dbReference>
<evidence type="ECO:0008006" key="7">
    <source>
        <dbReference type="Google" id="ProtNLM"/>
    </source>
</evidence>
<dbReference type="InterPro" id="IPR056826">
    <property type="entry name" value="Agd3_CE"/>
</dbReference>
<reference evidence="5" key="1">
    <citation type="journal article" date="2021" name="IMA Fungus">
        <title>Genomic characterization of three marine fungi, including Emericellopsis atlantica sp. nov. with signatures of a generalist lifestyle and marine biomass degradation.</title>
        <authorList>
            <person name="Hagestad O.C."/>
            <person name="Hou L."/>
            <person name="Andersen J.H."/>
            <person name="Hansen E.H."/>
            <person name="Altermark B."/>
            <person name="Li C."/>
            <person name="Kuhnert E."/>
            <person name="Cox R.J."/>
            <person name="Crous P.W."/>
            <person name="Spatafora J.W."/>
            <person name="Lail K."/>
            <person name="Amirebrahimi M."/>
            <person name="Lipzen A."/>
            <person name="Pangilinan J."/>
            <person name="Andreopoulos W."/>
            <person name="Hayes R.D."/>
            <person name="Ng V."/>
            <person name="Grigoriev I.V."/>
            <person name="Jackson S.A."/>
            <person name="Sutton T.D.S."/>
            <person name="Dobson A.D.W."/>
            <person name="Rama T."/>
        </authorList>
    </citation>
    <scope>NUCLEOTIDE SEQUENCE</scope>
    <source>
        <strain evidence="5">TRa018bII</strain>
    </source>
</reference>
<evidence type="ECO:0000259" key="2">
    <source>
        <dbReference type="Pfam" id="PF25115"/>
    </source>
</evidence>
<feature type="signal peptide" evidence="1">
    <location>
        <begin position="1"/>
        <end position="22"/>
    </location>
</feature>
<evidence type="ECO:0000259" key="4">
    <source>
        <dbReference type="Pfam" id="PF25117"/>
    </source>
</evidence>
<feature type="domain" description="Agd3 CBM87" evidence="3">
    <location>
        <begin position="87"/>
        <end position="299"/>
    </location>
</feature>
<dbReference type="InterPro" id="IPR056825">
    <property type="entry name" value="Agd3_C"/>
</dbReference>
<dbReference type="EMBL" id="MU251464">
    <property type="protein sequence ID" value="KAG9234423.1"/>
    <property type="molecule type" value="Genomic_DNA"/>
</dbReference>
<keyword evidence="1" id="KW-0732">Signal</keyword>
<evidence type="ECO:0000313" key="5">
    <source>
        <dbReference type="EMBL" id="KAG9234423.1"/>
    </source>
</evidence>
<name>A0A9P7YJZ7_9HELO</name>
<protein>
    <recommendedName>
        <fullName evidence="7">Extracellular serine-rich protein</fullName>
    </recommendedName>
</protein>
<evidence type="ECO:0000256" key="1">
    <source>
        <dbReference type="SAM" id="SignalP"/>
    </source>
</evidence>
<evidence type="ECO:0000259" key="3">
    <source>
        <dbReference type="Pfam" id="PF25116"/>
    </source>
</evidence>
<dbReference type="Pfam" id="PF25115">
    <property type="entry name" value="Agd3_CE"/>
    <property type="match status" value="1"/>
</dbReference>
<dbReference type="Pfam" id="PF25116">
    <property type="entry name" value="CBM87_Agd3"/>
    <property type="match status" value="1"/>
</dbReference>
<feature type="domain" description="Agd3 deacetylase" evidence="2">
    <location>
        <begin position="313"/>
        <end position="679"/>
    </location>
</feature>
<feature type="domain" description="Agd3 C-terminal" evidence="4">
    <location>
        <begin position="686"/>
        <end position="749"/>
    </location>
</feature>
<accession>A0A9P7YJZ7</accession>
<proteinExistence type="predicted"/>
<dbReference type="InterPro" id="IPR056827">
    <property type="entry name" value="CBM87_Agd3"/>
</dbReference>
<dbReference type="AlphaFoldDB" id="A0A9P7YJZ7"/>
<sequence>MLPQSIVQTAALAFSLISCTFASPAGQIEERRPKSEKIQLPAATRVAAPIVPTISANINNLAVKLNTSSGTDKISIPAAGVTVNSAKSTVLIFARDVASSYSAFSGLNGYGIPYEVVLVPAGGAKLPVLNSSATVGNYGAIVVLSEVSYSSPSTGQFGSALTSTQWAALYQYQVSFAVRMVRLDVFPGAEFGTSALGGCCGAGVEQLISIKNSTSFPTAGLKTGAGVSTQGLYHYPATIIDPSIATEIAQFAPATGLKTASTAAVINTIGGRQQMAWFIGFAADWSASSNFLNHAWITWATRGLYAGYRRLNLNTQVDDMFLITELYSPNGSEYSVGPADLAPHIKWMTTINAKMPAGSSYFIEIGHNGNGNIENAANTTKGERACGVGPIEYPEQIDTPLEFRKKLGTGINLWPSTPVSYPYTKACTNLGTLKTWWAKAANRDAFAHVSHTFTHEDQNNATYFDVSREISWNQAWLDQVTISAADKFSPQGIIPPAITGLHNGDALRAWLDNGITFVVGDNTRPVLMNSQNEHWPLITTVADNGYAGVQINPRWATNIYYNCAVPDCTVLEWQKTASGKGTYSDLLAIEKNTNVRHLLGLHHDAFMFHQANMNYATVPVPKTTINGVTGTYSMLQTWVETMVQELVRLVTWPIISLKHDDMALSFLNRMSRDACKPILTYATNARDKTITSITLTTTGNTCPAKIPVTVPGSVTDTQDFVTEKIGSDPLTIWVQMSGSAVSFTLKKPIPLYA</sequence>
<gene>
    <name evidence="5" type="ORF">BJ875DRAFT_423992</name>
</gene>
<evidence type="ECO:0000313" key="6">
    <source>
        <dbReference type="Proteomes" id="UP000824998"/>
    </source>
</evidence>